<dbReference type="Proteomes" id="UP000093352">
    <property type="component" value="Unassembled WGS sequence"/>
</dbReference>
<dbReference type="RefSeq" id="WP_068913397.1">
    <property type="nucleotide sequence ID" value="NZ_MBEW02000008.1"/>
</dbReference>
<dbReference type="InterPro" id="IPR036390">
    <property type="entry name" value="WH_DNA-bd_sf"/>
</dbReference>
<reference evidence="1 2" key="1">
    <citation type="journal article" date="2016" name="Genome Announc.">
        <title>Draft Genome Sequence of Criibacterium bergeronii gen. nov., sp. nov., Strain CCRI-22567T, Isolated from a Vaginal Sample from a Woman with Bacterial Vaginosis.</title>
        <authorList>
            <person name="Maheux A.F."/>
            <person name="Berube E."/>
            <person name="Boudreau D.K."/>
            <person name="Raymond F."/>
            <person name="Corbeil J."/>
            <person name="Roy P.H."/>
            <person name="Boissinot M."/>
            <person name="Omar R.F."/>
        </authorList>
    </citation>
    <scope>NUCLEOTIDE SEQUENCE [LARGE SCALE GENOMIC DNA]</scope>
    <source>
        <strain evidence="1 2">CCRI-22567</strain>
    </source>
</reference>
<evidence type="ECO:0000313" key="2">
    <source>
        <dbReference type="Proteomes" id="UP000093352"/>
    </source>
</evidence>
<dbReference type="Pfam" id="PF13412">
    <property type="entry name" value="HTH_24"/>
    <property type="match status" value="1"/>
</dbReference>
<sequence>MILLKQRLKAFETASNYIRFTIPFDKDVGLNKTQKIVIELLIENPSYTSENLAEKIGVTNRTIKRAFKIFQEKKILERIGSKKSWSWIIIILNYFENCSIHIKKKFMLLPHAKIFIIKTNTTFSYVS</sequence>
<dbReference type="EMBL" id="MBEW02000008">
    <property type="protein sequence ID" value="RDY21355.1"/>
    <property type="molecule type" value="Genomic_DNA"/>
</dbReference>
<evidence type="ECO:0000313" key="1">
    <source>
        <dbReference type="EMBL" id="RDY21355.1"/>
    </source>
</evidence>
<dbReference type="Gene3D" id="1.10.10.10">
    <property type="entry name" value="Winged helix-like DNA-binding domain superfamily/Winged helix DNA-binding domain"/>
    <property type="match status" value="1"/>
</dbReference>
<name>A0A371ILJ0_9FIRM</name>
<dbReference type="STRING" id="1871336.BBG48_10430"/>
<dbReference type="AlphaFoldDB" id="A0A371ILJ0"/>
<comment type="caution">
    <text evidence="1">The sequence shown here is derived from an EMBL/GenBank/DDBJ whole genome shotgun (WGS) entry which is preliminary data.</text>
</comment>
<accession>A0A371ILJ0</accession>
<dbReference type="InterPro" id="IPR036388">
    <property type="entry name" value="WH-like_DNA-bd_sf"/>
</dbReference>
<protein>
    <submittedName>
        <fullName evidence="1">HTH domain-containing protein</fullName>
    </submittedName>
</protein>
<organism evidence="1 2">
    <name type="scientific">Criibacterium bergeronii</name>
    <dbReference type="NCBI Taxonomy" id="1871336"/>
    <lineage>
        <taxon>Bacteria</taxon>
        <taxon>Bacillati</taxon>
        <taxon>Bacillota</taxon>
        <taxon>Clostridia</taxon>
        <taxon>Peptostreptococcales</taxon>
        <taxon>Filifactoraceae</taxon>
        <taxon>Criibacterium</taxon>
    </lineage>
</organism>
<keyword evidence="2" id="KW-1185">Reference proteome</keyword>
<gene>
    <name evidence="1" type="ORF">BBG48_005355</name>
</gene>
<proteinExistence type="predicted"/>
<dbReference type="SUPFAM" id="SSF46785">
    <property type="entry name" value="Winged helix' DNA-binding domain"/>
    <property type="match status" value="1"/>
</dbReference>